<dbReference type="AlphaFoldDB" id="A0A2H1E7G0"/>
<keyword evidence="8" id="KW-1185">Reference proteome</keyword>
<dbReference type="PANTHER" id="PTHR43763">
    <property type="entry name" value="XAA-PRO AMINOPEPTIDASE 1"/>
    <property type="match status" value="1"/>
</dbReference>
<dbReference type="Proteomes" id="UP000231564">
    <property type="component" value="Chromosome MARIT"/>
</dbReference>
<dbReference type="GO" id="GO:0046872">
    <property type="term" value="F:metal ion binding"/>
    <property type="evidence" value="ECO:0007669"/>
    <property type="project" value="UniProtKB-KW"/>
</dbReference>
<dbReference type="RefSeq" id="WP_100210744.1">
    <property type="nucleotide sequence ID" value="NZ_CP138495.1"/>
</dbReference>
<sequence>MIAKRIAALRTAMKNKNLDAYIIPSADPHQSEYVSDHWKLRTYFSGFTGSAGTLIITKDIAGVWTDSRYFLQFEEECKDTEVVLYKQSIPHAPEHVAWLCNLLHKNAVIGIDYRQFSKAQVDYLTGFTSLKNIQLQNEMHLVDGIWNDRPSLPNTPIQEHATVFSGLTVAFKLNKVYEVLREKHADFYFFSALDEIAWLLNIRANDVDFTPLVTAYLLVGEARTIVFADKSRFSANLLAVLSACKVVVEDYESITEIVPLVTKNKKIVTDSASLNYAMYHAIAGEFVFEKSIAKELKAVKNSVEIEGAKECMLKDGVALTKFFIWLEKELEENAISEYEIGKKLEEFRREQAHYVGASFASIVGYKGNGAIIHYTAPKEGSAMVQKEGVLLIDSGAQYKNGTTDITRTIWLGGTPTETIKKAYTSVLKGYIELERLQFPLGTTGAQIDAFARVHLWKNGLDYPHGTGHGIGSFGMVHEPAQGFTTGATTERGTTVHKPNQFTTIEPGCYVANEFGIRTENVVLSKTVRKTAFGEFIGFEPLTWCYIDTSLVLITELSSAEITWLNAYHALVFKQLSPFLNKEETNWLQEKCKAV</sequence>
<dbReference type="InterPro" id="IPR032416">
    <property type="entry name" value="Peptidase_M24_C"/>
</dbReference>
<evidence type="ECO:0000256" key="3">
    <source>
        <dbReference type="ARBA" id="ARBA00022801"/>
    </source>
</evidence>
<name>A0A2H1E7G0_9FLAO</name>
<dbReference type="Pfam" id="PF16189">
    <property type="entry name" value="Creatinase_N_2"/>
    <property type="match status" value="1"/>
</dbReference>
<dbReference type="GO" id="GO:0070006">
    <property type="term" value="F:metalloaminopeptidase activity"/>
    <property type="evidence" value="ECO:0007669"/>
    <property type="project" value="InterPro"/>
</dbReference>
<keyword evidence="2" id="KW-0479">Metal-binding</keyword>
<dbReference type="Gene3D" id="3.90.230.10">
    <property type="entry name" value="Creatinase/methionine aminopeptidase superfamily"/>
    <property type="match status" value="1"/>
</dbReference>
<evidence type="ECO:0000256" key="2">
    <source>
        <dbReference type="ARBA" id="ARBA00022723"/>
    </source>
</evidence>
<dbReference type="Pfam" id="PF01321">
    <property type="entry name" value="Creatinase_N"/>
    <property type="match status" value="1"/>
</dbReference>
<dbReference type="InterPro" id="IPR036005">
    <property type="entry name" value="Creatinase/aminopeptidase-like"/>
</dbReference>
<dbReference type="EMBL" id="LT634361">
    <property type="protein sequence ID" value="SFZ80555.1"/>
    <property type="molecule type" value="Genomic_DNA"/>
</dbReference>
<evidence type="ECO:0000313" key="8">
    <source>
        <dbReference type="Proteomes" id="UP000231564"/>
    </source>
</evidence>
<dbReference type="PANTHER" id="PTHR43763:SF6">
    <property type="entry name" value="XAA-PRO AMINOPEPTIDASE 1"/>
    <property type="match status" value="1"/>
</dbReference>
<comment type="similarity">
    <text evidence="1">Belongs to the peptidase M24B family.</text>
</comment>
<dbReference type="Pfam" id="PF00557">
    <property type="entry name" value="Peptidase_M24"/>
    <property type="match status" value="1"/>
</dbReference>
<dbReference type="SUPFAM" id="SSF55920">
    <property type="entry name" value="Creatinase/aminopeptidase"/>
    <property type="match status" value="1"/>
</dbReference>
<protein>
    <submittedName>
        <fullName evidence="7">Peptidase, M24 family (Xaa-Pro aminopeptidase)</fullName>
        <ecNumber evidence="7">3.4.11.9</ecNumber>
    </submittedName>
</protein>
<dbReference type="KEGG" id="tmar:MARIT_0677"/>
<dbReference type="Gene3D" id="3.40.350.10">
    <property type="entry name" value="Creatinase/prolidase N-terminal domain"/>
    <property type="match status" value="2"/>
</dbReference>
<dbReference type="EC" id="3.4.11.9" evidence="7"/>
<dbReference type="CDD" id="cd01085">
    <property type="entry name" value="APP"/>
    <property type="match status" value="1"/>
</dbReference>
<dbReference type="InterPro" id="IPR000994">
    <property type="entry name" value="Pept_M24"/>
</dbReference>
<dbReference type="InterPro" id="IPR033740">
    <property type="entry name" value="Pept_M24B"/>
</dbReference>
<dbReference type="STRING" id="1349785.GCA_000509405_00710"/>
<keyword evidence="7" id="KW-0645">Protease</keyword>
<feature type="domain" description="Creatinase N-terminal" evidence="5">
    <location>
        <begin position="5"/>
        <end position="124"/>
    </location>
</feature>
<keyword evidence="7" id="KW-0031">Aminopeptidase</keyword>
<dbReference type="InterPro" id="IPR000587">
    <property type="entry name" value="Creatinase_N"/>
</dbReference>
<dbReference type="OrthoDB" id="9806388at2"/>
<evidence type="ECO:0000259" key="4">
    <source>
        <dbReference type="Pfam" id="PF00557"/>
    </source>
</evidence>
<dbReference type="InterPro" id="IPR029149">
    <property type="entry name" value="Creatin/AminoP/Spt16_N"/>
</dbReference>
<dbReference type="GeneID" id="47722261"/>
<dbReference type="InterPro" id="IPR050422">
    <property type="entry name" value="X-Pro_aminopeptidase_P"/>
</dbReference>
<dbReference type="SUPFAM" id="SSF53092">
    <property type="entry name" value="Creatinase/prolidase N-terminal domain"/>
    <property type="match status" value="1"/>
</dbReference>
<accession>A0A2H1E7G0</accession>
<feature type="domain" description="Peptidase M24" evidence="4">
    <location>
        <begin position="309"/>
        <end position="523"/>
    </location>
</feature>
<reference evidence="7 8" key="1">
    <citation type="submission" date="2016-11" db="EMBL/GenBank/DDBJ databases">
        <authorList>
            <person name="Jaros S."/>
            <person name="Januszkiewicz K."/>
            <person name="Wedrychowicz H."/>
        </authorList>
    </citation>
    <scope>NUCLEOTIDE SEQUENCE [LARGE SCALE GENOMIC DNA]</scope>
    <source>
        <strain evidence="7">NCIMB 2154T</strain>
    </source>
</reference>
<dbReference type="FunFam" id="3.90.230.10:FF:000009">
    <property type="entry name" value="xaa-Pro aminopeptidase 2"/>
    <property type="match status" value="1"/>
</dbReference>
<dbReference type="GO" id="GO:0005737">
    <property type="term" value="C:cytoplasm"/>
    <property type="evidence" value="ECO:0007669"/>
    <property type="project" value="UniProtKB-ARBA"/>
</dbReference>
<gene>
    <name evidence="7" type="ORF">MARIT_0677</name>
</gene>
<feature type="domain" description="Peptidase M24 C-terminal" evidence="6">
    <location>
        <begin position="534"/>
        <end position="593"/>
    </location>
</feature>
<evidence type="ECO:0000259" key="5">
    <source>
        <dbReference type="Pfam" id="PF01321"/>
    </source>
</evidence>
<keyword evidence="3 7" id="KW-0378">Hydrolase</keyword>
<organism evidence="7 8">
    <name type="scientific">Tenacibaculum maritimum NCIMB 2154</name>
    <dbReference type="NCBI Taxonomy" id="1349785"/>
    <lineage>
        <taxon>Bacteria</taxon>
        <taxon>Pseudomonadati</taxon>
        <taxon>Bacteroidota</taxon>
        <taxon>Flavobacteriia</taxon>
        <taxon>Flavobacteriales</taxon>
        <taxon>Flavobacteriaceae</taxon>
        <taxon>Tenacibaculum</taxon>
    </lineage>
</organism>
<proteinExistence type="inferred from homology"/>
<evidence type="ECO:0000313" key="7">
    <source>
        <dbReference type="EMBL" id="SFZ80555.1"/>
    </source>
</evidence>
<evidence type="ECO:0000256" key="1">
    <source>
        <dbReference type="ARBA" id="ARBA00008766"/>
    </source>
</evidence>
<evidence type="ECO:0000259" key="6">
    <source>
        <dbReference type="Pfam" id="PF16188"/>
    </source>
</evidence>
<dbReference type="Pfam" id="PF16188">
    <property type="entry name" value="Peptidase_M24_C"/>
    <property type="match status" value="1"/>
</dbReference>